<feature type="transmembrane region" description="Helical" evidence="1">
    <location>
        <begin position="152"/>
        <end position="172"/>
    </location>
</feature>
<proteinExistence type="predicted"/>
<accession>C7LYX9</accession>
<keyword evidence="1" id="KW-0812">Transmembrane</keyword>
<organism evidence="2 3">
    <name type="scientific">Acidimicrobium ferrooxidans (strain DSM 10331 / JCM 15462 / NBRC 103882 / ICP)</name>
    <dbReference type="NCBI Taxonomy" id="525909"/>
    <lineage>
        <taxon>Bacteria</taxon>
        <taxon>Bacillati</taxon>
        <taxon>Actinomycetota</taxon>
        <taxon>Acidimicrobiia</taxon>
        <taxon>Acidimicrobiales</taxon>
        <taxon>Acidimicrobiaceae</taxon>
        <taxon>Acidimicrobium</taxon>
    </lineage>
</organism>
<dbReference type="eggNOG" id="COG4097">
    <property type="taxonomic scope" value="Bacteria"/>
</dbReference>
<name>C7LYX9_ACIFD</name>
<keyword evidence="1" id="KW-1133">Transmembrane helix</keyword>
<sequence>MLIATTSPLLWYLTRVSGLAALVMLGAVALLGIAVAGKILPSGVARFLGPDLHRRLSLTLVVVLAIHILTALADSFVPIGWTAAVIPFLSHYRRAFVGFGTLAFDGLLIVIASSLARQHLGFALWKRTHMLVWLVLALAIVHGLGTGSDTRLAAVLAVYGAITAGVIVLAVLRIRRDPDLAHTARTLGMVGVLGVPGVVALWARSGPLRPGWSARIDGTAPTTATTAAVTRSSEPLGGPITATVTQTQATSATDLTIAGAIGGTNERLTVVLTGQPSEGVFAVSGGTVTLGTPSAPNLCHGSVTALGGSTISFSLACPHATVEGTAALAIDANGATGQVSFSTAPSEALNAAPSIGAPEADGSEGSDA</sequence>
<evidence type="ECO:0000256" key="1">
    <source>
        <dbReference type="SAM" id="Phobius"/>
    </source>
</evidence>
<reference evidence="2 3" key="1">
    <citation type="journal article" date="2009" name="Stand. Genomic Sci.">
        <title>Complete genome sequence of Acidimicrobium ferrooxidans type strain (ICP).</title>
        <authorList>
            <person name="Clum A."/>
            <person name="Nolan M."/>
            <person name="Lang E."/>
            <person name="Glavina Del Rio T."/>
            <person name="Tice H."/>
            <person name="Copeland A."/>
            <person name="Cheng J.F."/>
            <person name="Lucas S."/>
            <person name="Chen F."/>
            <person name="Bruce D."/>
            <person name="Goodwin L."/>
            <person name="Pitluck S."/>
            <person name="Ivanova N."/>
            <person name="Mavrommatis K."/>
            <person name="Mikhailova N."/>
            <person name="Pati A."/>
            <person name="Chen A."/>
            <person name="Palaniappan K."/>
            <person name="Goker M."/>
            <person name="Spring S."/>
            <person name="Land M."/>
            <person name="Hauser L."/>
            <person name="Chang Y.J."/>
            <person name="Jeffries C.C."/>
            <person name="Chain P."/>
            <person name="Bristow J."/>
            <person name="Eisen J.A."/>
            <person name="Markowitz V."/>
            <person name="Hugenholtz P."/>
            <person name="Kyrpides N.C."/>
            <person name="Klenk H.P."/>
            <person name="Lapidus A."/>
        </authorList>
    </citation>
    <scope>NUCLEOTIDE SEQUENCE [LARGE SCALE GENOMIC DNA]</scope>
    <source>
        <strain evidence="3">DSM 10331 / JCM 15462 / NBRC 103882 / ICP</strain>
    </source>
</reference>
<dbReference type="AlphaFoldDB" id="C7LYX9"/>
<feature type="transmembrane region" description="Helical" evidence="1">
    <location>
        <begin position="12"/>
        <end position="35"/>
    </location>
</feature>
<evidence type="ECO:0008006" key="4">
    <source>
        <dbReference type="Google" id="ProtNLM"/>
    </source>
</evidence>
<evidence type="ECO:0000313" key="2">
    <source>
        <dbReference type="EMBL" id="ACU53937.1"/>
    </source>
</evidence>
<feature type="transmembrane region" description="Helical" evidence="1">
    <location>
        <begin position="128"/>
        <end position="146"/>
    </location>
</feature>
<evidence type="ECO:0000313" key="3">
    <source>
        <dbReference type="Proteomes" id="UP000000771"/>
    </source>
</evidence>
<feature type="transmembrane region" description="Helical" evidence="1">
    <location>
        <begin position="184"/>
        <end position="203"/>
    </location>
</feature>
<gene>
    <name evidence="2" type="ordered locus">Afer_0999</name>
</gene>
<dbReference type="EMBL" id="CP001631">
    <property type="protein sequence ID" value="ACU53937.1"/>
    <property type="molecule type" value="Genomic_DNA"/>
</dbReference>
<dbReference type="STRING" id="525909.Afer_0999"/>
<keyword evidence="1" id="KW-0472">Membrane</keyword>
<dbReference type="RefSeq" id="WP_015798423.1">
    <property type="nucleotide sequence ID" value="NC_013124.1"/>
</dbReference>
<feature type="transmembrane region" description="Helical" evidence="1">
    <location>
        <begin position="56"/>
        <end position="89"/>
    </location>
</feature>
<dbReference type="Proteomes" id="UP000000771">
    <property type="component" value="Chromosome"/>
</dbReference>
<protein>
    <recommendedName>
        <fullName evidence="4">Ferric oxidoreductase domain-containing protein</fullName>
    </recommendedName>
</protein>
<feature type="transmembrane region" description="Helical" evidence="1">
    <location>
        <begin position="95"/>
        <end position="116"/>
    </location>
</feature>
<dbReference type="KEGG" id="afo:Afer_0999"/>
<keyword evidence="3" id="KW-1185">Reference proteome</keyword>
<dbReference type="HOGENOM" id="CLU_751484_0_0_11"/>